<protein>
    <submittedName>
        <fullName evidence="2">Uncharacterized protein</fullName>
    </submittedName>
</protein>
<accession>A0A9J7A094</accession>
<sequence>MSEEREEMENSSGDAINKAVPKEAINMTVKPVSESTRGEKKRIQESVFGSTDS</sequence>
<reference evidence="2" key="1">
    <citation type="journal article" date="2022" name="Mol. Ecol. Resour.">
        <title>The complete and closed genome of the facultative generalist Candidatus Endoriftia persephone from deep-sea hydrothermal vents.</title>
        <authorList>
            <person name="de Oliveira A.L."/>
            <person name="Srivastava A."/>
            <person name="Espada-Hinojosa S."/>
            <person name="Bright M."/>
        </authorList>
    </citation>
    <scope>NUCLEOTIDE SEQUENCE</scope>
    <source>
        <strain evidence="2">Tica-EPR-9o50.N</strain>
    </source>
</reference>
<dbReference type="EMBL" id="CP090569">
    <property type="protein sequence ID" value="USF88534.1"/>
    <property type="molecule type" value="Genomic_DNA"/>
</dbReference>
<evidence type="ECO:0000256" key="1">
    <source>
        <dbReference type="SAM" id="MobiDB-lite"/>
    </source>
</evidence>
<dbReference type="KEGG" id="eps:L0Y14_04675"/>
<proteinExistence type="predicted"/>
<keyword evidence="3" id="KW-1185">Reference proteome</keyword>
<evidence type="ECO:0000313" key="3">
    <source>
        <dbReference type="Proteomes" id="UP001056649"/>
    </source>
</evidence>
<name>A0A9J7A094_9GAMM</name>
<feature type="region of interest" description="Disordered" evidence="1">
    <location>
        <begin position="1"/>
        <end position="53"/>
    </location>
</feature>
<dbReference type="RefSeq" id="WP_006475223.1">
    <property type="nucleotide sequence ID" value="NZ_CP090569.1"/>
</dbReference>
<dbReference type="Proteomes" id="UP001056649">
    <property type="component" value="Chromosome"/>
</dbReference>
<evidence type="ECO:0000313" key="2">
    <source>
        <dbReference type="EMBL" id="USF88534.1"/>
    </source>
</evidence>
<gene>
    <name evidence="2" type="ORF">L0Y14_04675</name>
</gene>
<organism evidence="2 3">
    <name type="scientific">Candidatus Endoriftia persephonae</name>
    <dbReference type="NCBI Taxonomy" id="393765"/>
    <lineage>
        <taxon>Bacteria</taxon>
        <taxon>Pseudomonadati</taxon>
        <taxon>Pseudomonadota</taxon>
        <taxon>Gammaproteobacteria</taxon>
        <taxon>Chromatiales</taxon>
        <taxon>Sedimenticolaceae</taxon>
        <taxon>Candidatus Endoriftia</taxon>
    </lineage>
</organism>
<dbReference type="AlphaFoldDB" id="A0A9J7A094"/>